<name>W2JJ79_PHYNI</name>
<dbReference type="EMBL" id="KI671543">
    <property type="protein sequence ID" value="ETL46449.1"/>
    <property type="molecule type" value="Genomic_DNA"/>
</dbReference>
<dbReference type="EMBL" id="KI678289">
    <property type="protein sequence ID" value="ETL99583.1"/>
    <property type="molecule type" value="Genomic_DNA"/>
</dbReference>
<organism evidence="1 3">
    <name type="scientific">Phytophthora nicotianae</name>
    <name type="common">Potato buckeye rot agent</name>
    <name type="synonym">Phytophthora parasitica</name>
    <dbReference type="NCBI Taxonomy" id="4792"/>
    <lineage>
        <taxon>Eukaryota</taxon>
        <taxon>Sar</taxon>
        <taxon>Stramenopiles</taxon>
        <taxon>Oomycota</taxon>
        <taxon>Peronosporomycetes</taxon>
        <taxon>Peronosporales</taxon>
        <taxon>Peronosporaceae</taxon>
        <taxon>Phytophthora</taxon>
    </lineage>
</organism>
<feature type="non-terminal residue" evidence="1">
    <location>
        <position position="1"/>
    </location>
</feature>
<dbReference type="Proteomes" id="UP000053864">
    <property type="component" value="Unassembled WGS sequence"/>
</dbReference>
<evidence type="ECO:0000313" key="3">
    <source>
        <dbReference type="Proteomes" id="UP000053864"/>
    </source>
</evidence>
<gene>
    <name evidence="1" type="ORF">L916_03659</name>
    <name evidence="2" type="ORF">L917_03584</name>
</gene>
<dbReference type="Proteomes" id="UP000054423">
    <property type="component" value="Unassembled WGS sequence"/>
</dbReference>
<protein>
    <submittedName>
        <fullName evidence="1">Uncharacterized protein</fullName>
    </submittedName>
</protein>
<proteinExistence type="predicted"/>
<evidence type="ECO:0000313" key="2">
    <source>
        <dbReference type="EMBL" id="ETL99583.1"/>
    </source>
</evidence>
<accession>W2JJ79</accession>
<dbReference type="AlphaFoldDB" id="W2JJ79"/>
<evidence type="ECO:0000313" key="1">
    <source>
        <dbReference type="EMBL" id="ETL46449.1"/>
    </source>
</evidence>
<reference evidence="2" key="1">
    <citation type="submission" date="2013-11" db="EMBL/GenBank/DDBJ databases">
        <title>The Genome Sequence of Phytophthora parasitica CHvinca01.</title>
        <authorList>
            <consortium name="The Broad Institute Genomics Platform"/>
            <person name="Russ C."/>
            <person name="Tyler B."/>
            <person name="Panabieres F."/>
            <person name="Shan W."/>
            <person name="Tripathy S."/>
            <person name="Grunwald N."/>
            <person name="Machado M."/>
            <person name="Johnson C.S."/>
            <person name="Arredondo F."/>
            <person name="Hong C."/>
            <person name="Coffey M."/>
            <person name="Young S.K."/>
            <person name="Zeng Q."/>
            <person name="Gargeya S."/>
            <person name="Fitzgerald M."/>
            <person name="Abouelleil A."/>
            <person name="Alvarado L."/>
            <person name="Chapman S.B."/>
            <person name="Gainer-Dewar J."/>
            <person name="Goldberg J."/>
            <person name="Griggs A."/>
            <person name="Gujja S."/>
            <person name="Hansen M."/>
            <person name="Howarth C."/>
            <person name="Imamovic A."/>
            <person name="Ireland A."/>
            <person name="Larimer J."/>
            <person name="McCowan C."/>
            <person name="Murphy C."/>
            <person name="Pearson M."/>
            <person name="Poon T.W."/>
            <person name="Priest M."/>
            <person name="Roberts A."/>
            <person name="Saif S."/>
            <person name="Shea T."/>
            <person name="Sykes S."/>
            <person name="Wortman J."/>
            <person name="Nusbaum C."/>
            <person name="Birren B."/>
        </authorList>
    </citation>
    <scope>NUCLEOTIDE SEQUENCE [LARGE SCALE GENOMIC DNA]</scope>
    <source>
        <strain evidence="2">CHvinca01</strain>
    </source>
</reference>
<sequence>SRIDHYHKVTGFDKDVSFTENQPKFSNSPTRDRFQQANELLEQLLLPKSRL</sequence>
<reference evidence="1 3" key="2">
    <citation type="submission" date="2013-11" db="EMBL/GenBank/DDBJ databases">
        <title>The Genome Sequence of Phytophthora parasitica CJ05E6.</title>
        <authorList>
            <consortium name="The Broad Institute Genomics Platform"/>
            <person name="Russ C."/>
            <person name="Tyler B."/>
            <person name="Panabieres F."/>
            <person name="Shan W."/>
            <person name="Tripathy S."/>
            <person name="Grunwald N."/>
            <person name="Machado M."/>
            <person name="Johnson C.S."/>
            <person name="Arredondo F."/>
            <person name="Hong C."/>
            <person name="Coffey M."/>
            <person name="Young S.K."/>
            <person name="Zeng Q."/>
            <person name="Gargeya S."/>
            <person name="Fitzgerald M."/>
            <person name="Abouelleil A."/>
            <person name="Alvarado L."/>
            <person name="Chapman S.B."/>
            <person name="Gainer-Dewar J."/>
            <person name="Goldberg J."/>
            <person name="Griggs A."/>
            <person name="Gujja S."/>
            <person name="Hansen M."/>
            <person name="Howarth C."/>
            <person name="Imamovic A."/>
            <person name="Ireland A."/>
            <person name="Larimer J."/>
            <person name="McCowan C."/>
            <person name="Murphy C."/>
            <person name="Pearson M."/>
            <person name="Poon T.W."/>
            <person name="Priest M."/>
            <person name="Roberts A."/>
            <person name="Saif S."/>
            <person name="Shea T."/>
            <person name="Sykes S."/>
            <person name="Wortman J."/>
            <person name="Nusbaum C."/>
            <person name="Birren B."/>
        </authorList>
    </citation>
    <scope>NUCLEOTIDE SEQUENCE [LARGE SCALE GENOMIC DNA]</scope>
    <source>
        <strain evidence="1 3">CJ05E6</strain>
    </source>
</reference>